<dbReference type="PANTHER" id="PTHR12200">
    <property type="entry name" value="INTERFERON-INDUCIBLE PROTEIN AIM2 FAMILY MEMBER"/>
    <property type="match status" value="1"/>
</dbReference>
<feature type="domain" description="HIN-200" evidence="4">
    <location>
        <begin position="3"/>
        <end position="118"/>
    </location>
</feature>
<dbReference type="Gene3D" id="2.40.50.140">
    <property type="entry name" value="Nucleic acid-binding proteins"/>
    <property type="match status" value="1"/>
</dbReference>
<dbReference type="SUPFAM" id="SSF159141">
    <property type="entry name" value="HIN-2000 domain-like"/>
    <property type="match status" value="1"/>
</dbReference>
<dbReference type="InterPro" id="IPR040205">
    <property type="entry name" value="HIN-200"/>
</dbReference>
<comment type="caution">
    <text evidence="5">The sequence shown here is derived from an EMBL/GenBank/DDBJ whole genome shotgun (WGS) entry which is preliminary data.</text>
</comment>
<dbReference type="Pfam" id="PF02760">
    <property type="entry name" value="HIN"/>
    <property type="match status" value="1"/>
</dbReference>
<dbReference type="Proteomes" id="UP001623349">
    <property type="component" value="Unassembled WGS sequence"/>
</dbReference>
<evidence type="ECO:0000313" key="6">
    <source>
        <dbReference type="Proteomes" id="UP001623349"/>
    </source>
</evidence>
<protein>
    <submittedName>
        <fullName evidence="5">Interferon-activable protein 202</fullName>
    </submittedName>
</protein>
<dbReference type="InterPro" id="IPR012340">
    <property type="entry name" value="NA-bd_OB-fold"/>
</dbReference>
<evidence type="ECO:0000256" key="2">
    <source>
        <dbReference type="ARBA" id="ARBA00008647"/>
    </source>
</evidence>
<keyword evidence="6" id="KW-1185">Reference proteome</keyword>
<keyword evidence="3" id="KW-0539">Nucleus</keyword>
<dbReference type="EMBL" id="BAAFST010000001">
    <property type="protein sequence ID" value="GAB1285742.1"/>
    <property type="molecule type" value="Genomic_DNA"/>
</dbReference>
<reference evidence="5 6" key="1">
    <citation type="submission" date="2024-08" db="EMBL/GenBank/DDBJ databases">
        <title>The draft genome of Apodemus speciosus.</title>
        <authorList>
            <person name="Nabeshima K."/>
            <person name="Suzuki S."/>
            <person name="Onuma M."/>
        </authorList>
    </citation>
    <scope>NUCLEOTIDE SEQUENCE [LARGE SCALE GENOMIC DNA]</scope>
    <source>
        <strain evidence="5">IB14-021</strain>
    </source>
</reference>
<evidence type="ECO:0000256" key="1">
    <source>
        <dbReference type="ARBA" id="ARBA00004123"/>
    </source>
</evidence>
<organism evidence="5 6">
    <name type="scientific">Apodemus speciosus</name>
    <name type="common">Large Japanese field mouse</name>
    <dbReference type="NCBI Taxonomy" id="105296"/>
    <lineage>
        <taxon>Eukaryota</taxon>
        <taxon>Metazoa</taxon>
        <taxon>Chordata</taxon>
        <taxon>Craniata</taxon>
        <taxon>Vertebrata</taxon>
        <taxon>Euteleostomi</taxon>
        <taxon>Mammalia</taxon>
        <taxon>Eutheria</taxon>
        <taxon>Euarchontoglires</taxon>
        <taxon>Glires</taxon>
        <taxon>Rodentia</taxon>
        <taxon>Myomorpha</taxon>
        <taxon>Muroidea</taxon>
        <taxon>Muridae</taxon>
        <taxon>Murinae</taxon>
        <taxon>Apodemus</taxon>
    </lineage>
</organism>
<sequence length="194" mass="22418">MKELLKESFEEDGYHKRPKEGVVLKATKLFTYDSIKNKKMFHARVATETEFFRVMVFEENLEKKFTPGNSIVFSDYFSIYGSLMIHQYSTVSEVNSQNKEISNSSDERRLQQLKICLIFTCKQKKCPWMESLMYTGSSHLKTEDQLCNPISFMGIFIESLCTMVATENGKERHAPFPVLLKIDNLDIAEKLPGS</sequence>
<dbReference type="PROSITE" id="PS50834">
    <property type="entry name" value="HIN_200"/>
    <property type="match status" value="1"/>
</dbReference>
<evidence type="ECO:0000313" key="5">
    <source>
        <dbReference type="EMBL" id="GAB1285742.1"/>
    </source>
</evidence>
<comment type="similarity">
    <text evidence="2">Belongs to the HIN-200 family.</text>
</comment>
<comment type="subcellular location">
    <subcellularLocation>
        <location evidence="1">Nucleus</location>
    </subcellularLocation>
</comment>
<name>A0ABQ0EFY7_APOSI</name>
<accession>A0ABQ0EFY7</accession>
<dbReference type="InterPro" id="IPR004021">
    <property type="entry name" value="HIN200/IF120x"/>
</dbReference>
<gene>
    <name evidence="5" type="ORF">APTSU1_000097200</name>
</gene>
<dbReference type="PANTHER" id="PTHR12200:SF24">
    <property type="entry name" value="INTERFERON ACTIVATED GENE 207-RELATED"/>
    <property type="match status" value="1"/>
</dbReference>
<evidence type="ECO:0000256" key="3">
    <source>
        <dbReference type="ARBA" id="ARBA00023242"/>
    </source>
</evidence>
<proteinExistence type="inferred from homology"/>
<evidence type="ECO:0000259" key="4">
    <source>
        <dbReference type="PROSITE" id="PS50834"/>
    </source>
</evidence>